<keyword evidence="1" id="KW-0812">Transmembrane</keyword>
<evidence type="ECO:0000256" key="1">
    <source>
        <dbReference type="SAM" id="Phobius"/>
    </source>
</evidence>
<dbReference type="RefSeq" id="WP_202830247.1">
    <property type="nucleotide sequence ID" value="NZ_JAETWB010000001.1"/>
</dbReference>
<reference evidence="2 3" key="1">
    <citation type="submission" date="2021-01" db="EMBL/GenBank/DDBJ databases">
        <title>Belnapia mucosa sp. nov. and Belnapia arida sp. nov., isolated from the Tabernas Desert (Almeria, Spain).</title>
        <authorList>
            <person name="Molina-Menor E."/>
            <person name="Vidal-Verdu A."/>
            <person name="Calonge A."/>
            <person name="Satari L."/>
            <person name="Pereto J."/>
            <person name="Porcar M."/>
        </authorList>
    </citation>
    <scope>NUCLEOTIDE SEQUENCE [LARGE SCALE GENOMIC DNA]</scope>
    <source>
        <strain evidence="2 3">T18</strain>
    </source>
</reference>
<sequence>MPVRAYRASAAYAGAHISANMWLWVIVFAAITAVMWALNWMDPRSGIWSHLLVLSAMVCSTLVMIQSQVGYVSPYAPKDDEVDVVTPPVPRA</sequence>
<protein>
    <submittedName>
        <fullName evidence="2">Uncharacterized protein</fullName>
    </submittedName>
</protein>
<gene>
    <name evidence="2" type="ORF">JMJ56_03780</name>
</gene>
<evidence type="ECO:0000313" key="3">
    <source>
        <dbReference type="Proteomes" id="UP000660885"/>
    </source>
</evidence>
<keyword evidence="1" id="KW-1133">Transmembrane helix</keyword>
<name>A0ABS1TXE0_9PROT</name>
<organism evidence="2 3">
    <name type="scientific">Belnapia arida</name>
    <dbReference type="NCBI Taxonomy" id="2804533"/>
    <lineage>
        <taxon>Bacteria</taxon>
        <taxon>Pseudomonadati</taxon>
        <taxon>Pseudomonadota</taxon>
        <taxon>Alphaproteobacteria</taxon>
        <taxon>Acetobacterales</taxon>
        <taxon>Roseomonadaceae</taxon>
        <taxon>Belnapia</taxon>
    </lineage>
</organism>
<proteinExistence type="predicted"/>
<keyword evidence="3" id="KW-1185">Reference proteome</keyword>
<keyword evidence="1" id="KW-0472">Membrane</keyword>
<dbReference type="EMBL" id="JAETWB010000001">
    <property type="protein sequence ID" value="MBL6077113.1"/>
    <property type="molecule type" value="Genomic_DNA"/>
</dbReference>
<accession>A0ABS1TXE0</accession>
<evidence type="ECO:0000313" key="2">
    <source>
        <dbReference type="EMBL" id="MBL6077113.1"/>
    </source>
</evidence>
<feature type="transmembrane region" description="Helical" evidence="1">
    <location>
        <begin position="21"/>
        <end position="41"/>
    </location>
</feature>
<comment type="caution">
    <text evidence="2">The sequence shown here is derived from an EMBL/GenBank/DDBJ whole genome shotgun (WGS) entry which is preliminary data.</text>
</comment>
<feature type="transmembrane region" description="Helical" evidence="1">
    <location>
        <begin position="47"/>
        <end position="65"/>
    </location>
</feature>
<dbReference type="Proteomes" id="UP000660885">
    <property type="component" value="Unassembled WGS sequence"/>
</dbReference>